<evidence type="ECO:0000313" key="4">
    <source>
        <dbReference type="Proteomes" id="UP000437862"/>
    </source>
</evidence>
<dbReference type="RefSeq" id="WP_145873952.1">
    <property type="nucleotide sequence ID" value="NZ_CP046904.1"/>
</dbReference>
<reference evidence="2 3" key="1">
    <citation type="journal article" date="2015" name="Stand. Genomic Sci.">
        <title>Genomic Encyclopedia of Bacterial and Archaeal Type Strains, Phase III: the genomes of soil and plant-associated and newly described type strains.</title>
        <authorList>
            <person name="Whitman W.B."/>
            <person name="Woyke T."/>
            <person name="Klenk H.P."/>
            <person name="Zhou Y."/>
            <person name="Lilburn T.G."/>
            <person name="Beck B.J."/>
            <person name="De Vos P."/>
            <person name="Vandamme P."/>
            <person name="Eisen J.A."/>
            <person name="Garrity G."/>
            <person name="Hugenholtz P."/>
            <person name="Kyrpides N.C."/>
        </authorList>
    </citation>
    <scope>NUCLEOTIDE SEQUENCE [LARGE SCALE GENOMIC DNA]</scope>
    <source>
        <strain evidence="2 3">CGMCC 1.10685</strain>
    </source>
</reference>
<dbReference type="Proteomes" id="UP000437862">
    <property type="component" value="Chromosome"/>
</dbReference>
<gene>
    <name evidence="1" type="ORF">GO485_03130</name>
    <name evidence="2" type="ORF">IP92_01573</name>
</gene>
<evidence type="ECO:0000313" key="2">
    <source>
        <dbReference type="EMBL" id="TWI50344.1"/>
    </source>
</evidence>
<reference evidence="1 4" key="3">
    <citation type="submission" date="2019-12" db="EMBL/GenBank/DDBJ databases">
        <title>Draft Genome Sequences of Six Type Strains of the Genus Massilia.</title>
        <authorList>
            <person name="Miess H."/>
            <person name="Frediansyah A."/>
            <person name="Goeker M."/>
            <person name="Gross H."/>
        </authorList>
    </citation>
    <scope>NUCLEOTIDE SEQUENCE [LARGE SCALE GENOMIC DNA]</scope>
    <source>
        <strain evidence="1 4">DSM 26639</strain>
    </source>
</reference>
<accession>A0A562Q113</accession>
<keyword evidence="4" id="KW-1185">Reference proteome</keyword>
<proteinExistence type="predicted"/>
<dbReference type="AlphaFoldDB" id="A0A562Q113"/>
<dbReference type="Proteomes" id="UP000315112">
    <property type="component" value="Unassembled WGS sequence"/>
</dbReference>
<sequence>MLKEAIAVPLRINVYFDLMEQLRKLGDDRDPGEIVGVAVRHWLAANGCSRQRGYQWKELFLPDGAELRLRFQGVDYFATVEGDRLMYAGENVSPRQFALMVTGTNRNAWRDIWIRRAVNEYWVQACRWRSRYSATWPSRFIDRRRLVRRSGDL</sequence>
<name>A0A562Q113_9BURK</name>
<dbReference type="EMBL" id="VLKW01000002">
    <property type="protein sequence ID" value="TWI50344.1"/>
    <property type="molecule type" value="Genomic_DNA"/>
</dbReference>
<protein>
    <submittedName>
        <fullName evidence="2">Uncharacterized protein</fullName>
    </submittedName>
</protein>
<organism evidence="2 3">
    <name type="scientific">Pseudoduganella flava</name>
    <dbReference type="NCBI Taxonomy" id="871742"/>
    <lineage>
        <taxon>Bacteria</taxon>
        <taxon>Pseudomonadati</taxon>
        <taxon>Pseudomonadota</taxon>
        <taxon>Betaproteobacteria</taxon>
        <taxon>Burkholderiales</taxon>
        <taxon>Oxalobacteraceae</taxon>
        <taxon>Telluria group</taxon>
        <taxon>Pseudoduganella</taxon>
    </lineage>
</organism>
<evidence type="ECO:0000313" key="1">
    <source>
        <dbReference type="EMBL" id="QGZ38139.1"/>
    </source>
</evidence>
<evidence type="ECO:0000313" key="3">
    <source>
        <dbReference type="Proteomes" id="UP000315112"/>
    </source>
</evidence>
<dbReference type="OrthoDB" id="8565989at2"/>
<reference evidence="2" key="2">
    <citation type="submission" date="2019-07" db="EMBL/GenBank/DDBJ databases">
        <authorList>
            <person name="Whitman W."/>
            <person name="Huntemann M."/>
            <person name="Clum A."/>
            <person name="Pillay M."/>
            <person name="Palaniappan K."/>
            <person name="Varghese N."/>
            <person name="Mikhailova N."/>
            <person name="Stamatis D."/>
            <person name="Reddy T."/>
            <person name="Daum C."/>
            <person name="Shapiro N."/>
            <person name="Ivanova N."/>
            <person name="Kyrpides N."/>
            <person name="Woyke T."/>
        </authorList>
    </citation>
    <scope>NUCLEOTIDE SEQUENCE</scope>
    <source>
        <strain evidence="2">CGMCC 1.10685</strain>
    </source>
</reference>
<dbReference type="EMBL" id="CP046904">
    <property type="protein sequence ID" value="QGZ38139.1"/>
    <property type="molecule type" value="Genomic_DNA"/>
</dbReference>